<keyword evidence="4" id="KW-0411">Iron-sulfur</keyword>
<evidence type="ECO:0000256" key="5">
    <source>
        <dbReference type="ARBA" id="ARBA00023157"/>
    </source>
</evidence>
<protein>
    <recommendedName>
        <fullName evidence="8">Rieske domain-containing protein</fullName>
    </recommendedName>
</protein>
<dbReference type="InterPro" id="IPR014349">
    <property type="entry name" value="Rieske_Fe-S_prot"/>
</dbReference>
<keyword evidence="3" id="KW-0408">Iron</keyword>
<sequence length="166" mass="17261">METKEQNTVSRGAFLRSMGLSTSALMAFYCMGTTLSSCSTKDDDPTPTPPGGSAAVTGTTTGGGINFNVDLTSDDFKKLKTTGEFSIIGDTIVIATANKNYVALSKACTHQGTTVNYRSASTDILCPNHGSEFKLDGTVQKGPATSPLTVFKTTLSADGNSLNVKA</sequence>
<accession>A0A8J3D225</accession>
<evidence type="ECO:0000256" key="3">
    <source>
        <dbReference type="ARBA" id="ARBA00023004"/>
    </source>
</evidence>
<comment type="caution">
    <text evidence="9">The sequence shown here is derived from an EMBL/GenBank/DDBJ whole genome shotgun (WGS) entry which is preliminary data.</text>
</comment>
<organism evidence="9 10">
    <name type="scientific">Persicitalea jodogahamensis</name>
    <dbReference type="NCBI Taxonomy" id="402147"/>
    <lineage>
        <taxon>Bacteria</taxon>
        <taxon>Pseudomonadati</taxon>
        <taxon>Bacteroidota</taxon>
        <taxon>Cytophagia</taxon>
        <taxon>Cytophagales</taxon>
        <taxon>Spirosomataceae</taxon>
        <taxon>Persicitalea</taxon>
    </lineage>
</organism>
<dbReference type="RefSeq" id="WP_189562882.1">
    <property type="nucleotide sequence ID" value="NZ_BMXF01000001.1"/>
</dbReference>
<keyword evidence="10" id="KW-1185">Reference proteome</keyword>
<name>A0A8J3D225_9BACT</name>
<evidence type="ECO:0000259" key="8">
    <source>
        <dbReference type="PROSITE" id="PS51296"/>
    </source>
</evidence>
<dbReference type="CDD" id="cd03467">
    <property type="entry name" value="Rieske"/>
    <property type="match status" value="1"/>
</dbReference>
<gene>
    <name evidence="9" type="ORF">GCM10007390_06210</name>
</gene>
<evidence type="ECO:0000256" key="7">
    <source>
        <dbReference type="SAM" id="MobiDB-lite"/>
    </source>
</evidence>
<feature type="domain" description="Rieske" evidence="8">
    <location>
        <begin position="68"/>
        <end position="162"/>
    </location>
</feature>
<dbReference type="PRINTS" id="PR00162">
    <property type="entry name" value="RIESKE"/>
</dbReference>
<evidence type="ECO:0000256" key="4">
    <source>
        <dbReference type="ARBA" id="ARBA00023014"/>
    </source>
</evidence>
<dbReference type="Pfam" id="PF00355">
    <property type="entry name" value="Rieske"/>
    <property type="match status" value="1"/>
</dbReference>
<dbReference type="GO" id="GO:0051537">
    <property type="term" value="F:2 iron, 2 sulfur cluster binding"/>
    <property type="evidence" value="ECO:0007669"/>
    <property type="project" value="UniProtKB-KW"/>
</dbReference>
<keyword evidence="5" id="KW-1015">Disulfide bond</keyword>
<evidence type="ECO:0000256" key="6">
    <source>
        <dbReference type="ARBA" id="ARBA00034078"/>
    </source>
</evidence>
<dbReference type="SUPFAM" id="SSF50022">
    <property type="entry name" value="ISP domain"/>
    <property type="match status" value="1"/>
</dbReference>
<evidence type="ECO:0000256" key="1">
    <source>
        <dbReference type="ARBA" id="ARBA00022714"/>
    </source>
</evidence>
<reference evidence="9 10" key="1">
    <citation type="journal article" date="2014" name="Int. J. Syst. Evol. Microbiol.">
        <title>Complete genome sequence of Corynebacterium casei LMG S-19264T (=DSM 44701T), isolated from a smear-ripened cheese.</title>
        <authorList>
            <consortium name="US DOE Joint Genome Institute (JGI-PGF)"/>
            <person name="Walter F."/>
            <person name="Albersmeier A."/>
            <person name="Kalinowski J."/>
            <person name="Ruckert C."/>
        </authorList>
    </citation>
    <scope>NUCLEOTIDE SEQUENCE [LARGE SCALE GENOMIC DNA]</scope>
    <source>
        <strain evidence="9 10">KCTC 12866</strain>
    </source>
</reference>
<dbReference type="Gene3D" id="2.102.10.10">
    <property type="entry name" value="Rieske [2Fe-2S] iron-sulphur domain"/>
    <property type="match status" value="1"/>
</dbReference>
<evidence type="ECO:0000256" key="2">
    <source>
        <dbReference type="ARBA" id="ARBA00022723"/>
    </source>
</evidence>
<feature type="region of interest" description="Disordered" evidence="7">
    <location>
        <begin position="39"/>
        <end position="59"/>
    </location>
</feature>
<dbReference type="InterPro" id="IPR036922">
    <property type="entry name" value="Rieske_2Fe-2S_sf"/>
</dbReference>
<dbReference type="PANTHER" id="PTHR10134">
    <property type="entry name" value="CYTOCHROME B-C1 COMPLEX SUBUNIT RIESKE, MITOCHONDRIAL"/>
    <property type="match status" value="1"/>
</dbReference>
<dbReference type="GO" id="GO:0016020">
    <property type="term" value="C:membrane"/>
    <property type="evidence" value="ECO:0007669"/>
    <property type="project" value="InterPro"/>
</dbReference>
<proteinExistence type="predicted"/>
<dbReference type="Proteomes" id="UP000598271">
    <property type="component" value="Unassembled WGS sequence"/>
</dbReference>
<dbReference type="GO" id="GO:0046872">
    <property type="term" value="F:metal ion binding"/>
    <property type="evidence" value="ECO:0007669"/>
    <property type="project" value="UniProtKB-KW"/>
</dbReference>
<dbReference type="PROSITE" id="PS51296">
    <property type="entry name" value="RIESKE"/>
    <property type="match status" value="1"/>
</dbReference>
<dbReference type="InterPro" id="IPR017941">
    <property type="entry name" value="Rieske_2Fe-2S"/>
</dbReference>
<evidence type="ECO:0000313" key="9">
    <source>
        <dbReference type="EMBL" id="GHB55737.1"/>
    </source>
</evidence>
<keyword evidence="1" id="KW-0001">2Fe-2S</keyword>
<dbReference type="EMBL" id="BMXF01000001">
    <property type="protein sequence ID" value="GHB55737.1"/>
    <property type="molecule type" value="Genomic_DNA"/>
</dbReference>
<dbReference type="InterPro" id="IPR005805">
    <property type="entry name" value="Rieske_Fe-S_prot_C"/>
</dbReference>
<keyword evidence="2" id="KW-0479">Metal-binding</keyword>
<dbReference type="AlphaFoldDB" id="A0A8J3D225"/>
<evidence type="ECO:0000313" key="10">
    <source>
        <dbReference type="Proteomes" id="UP000598271"/>
    </source>
</evidence>
<comment type="cofactor">
    <cofactor evidence="6">
        <name>[2Fe-2S] cluster</name>
        <dbReference type="ChEBI" id="CHEBI:190135"/>
    </cofactor>
</comment>